<dbReference type="Proteomes" id="UP000544742">
    <property type="component" value="Unassembled WGS sequence"/>
</dbReference>
<dbReference type="EMBL" id="JAAYUN010000076">
    <property type="protein sequence ID" value="NLJ22305.1"/>
    <property type="molecule type" value="Genomic_DNA"/>
</dbReference>
<evidence type="ECO:0000313" key="2">
    <source>
        <dbReference type="EMBL" id="NLJ22305.1"/>
    </source>
</evidence>
<comment type="caution">
    <text evidence="2">The sequence shown here is derived from an EMBL/GenBank/DDBJ whole genome shotgun (WGS) entry which is preliminary data.</text>
</comment>
<sequence length="78" mass="8791">MPLAINSTEKPRKDSILASHGSRTGGEYMIELELIAAKEILAEVFDITIAEAEDMIKQRSQERTLWPEKFGDNDISLQ</sequence>
<organism evidence="2 3">
    <name type="scientific">Methanothrix soehngenii</name>
    <name type="common">Methanosaeta concilii</name>
    <dbReference type="NCBI Taxonomy" id="2223"/>
    <lineage>
        <taxon>Archaea</taxon>
        <taxon>Methanobacteriati</taxon>
        <taxon>Methanobacteriota</taxon>
        <taxon>Stenosarchaea group</taxon>
        <taxon>Methanomicrobia</taxon>
        <taxon>Methanotrichales</taxon>
        <taxon>Methanotrichaceae</taxon>
        <taxon>Methanothrix</taxon>
    </lineage>
</organism>
<dbReference type="AlphaFoldDB" id="A0A7K4AHB4"/>
<gene>
    <name evidence="2" type="ORF">GX426_04260</name>
</gene>
<protein>
    <submittedName>
        <fullName evidence="2">Uncharacterized protein</fullName>
    </submittedName>
</protein>
<dbReference type="RefSeq" id="WP_276619845.1">
    <property type="nucleotide sequence ID" value="NZ_DAOQYS010000033.1"/>
</dbReference>
<feature type="region of interest" description="Disordered" evidence="1">
    <location>
        <begin position="1"/>
        <end position="20"/>
    </location>
</feature>
<name>A0A7K4AHB4_METSH</name>
<evidence type="ECO:0000313" key="3">
    <source>
        <dbReference type="Proteomes" id="UP000544742"/>
    </source>
</evidence>
<evidence type="ECO:0000256" key="1">
    <source>
        <dbReference type="SAM" id="MobiDB-lite"/>
    </source>
</evidence>
<proteinExistence type="predicted"/>
<reference evidence="2 3" key="1">
    <citation type="journal article" date="2020" name="Biotechnol. Biofuels">
        <title>New insights from the biogas microbiome by comprehensive genome-resolved metagenomics of nearly 1600 species originating from multiple anaerobic digesters.</title>
        <authorList>
            <person name="Campanaro S."/>
            <person name="Treu L."/>
            <person name="Rodriguez-R L.M."/>
            <person name="Kovalovszki A."/>
            <person name="Ziels R.M."/>
            <person name="Maus I."/>
            <person name="Zhu X."/>
            <person name="Kougias P.G."/>
            <person name="Basile A."/>
            <person name="Luo G."/>
            <person name="Schluter A."/>
            <person name="Konstantinidis K.T."/>
            <person name="Angelidaki I."/>
        </authorList>
    </citation>
    <scope>NUCLEOTIDE SEQUENCE [LARGE SCALE GENOMIC DNA]</scope>
    <source>
        <strain evidence="2">AS27yjCOA_157</strain>
    </source>
</reference>
<accession>A0A7K4AHB4</accession>